<feature type="region of interest" description="Disordered" evidence="1">
    <location>
        <begin position="1"/>
        <end position="23"/>
    </location>
</feature>
<dbReference type="EMBL" id="JAVFWL010000002">
    <property type="protein sequence ID" value="KAK6734929.1"/>
    <property type="molecule type" value="Genomic_DNA"/>
</dbReference>
<organism evidence="2 3">
    <name type="scientific">Necator americanus</name>
    <name type="common">Human hookworm</name>
    <dbReference type="NCBI Taxonomy" id="51031"/>
    <lineage>
        <taxon>Eukaryota</taxon>
        <taxon>Metazoa</taxon>
        <taxon>Ecdysozoa</taxon>
        <taxon>Nematoda</taxon>
        <taxon>Chromadorea</taxon>
        <taxon>Rhabditida</taxon>
        <taxon>Rhabditina</taxon>
        <taxon>Rhabditomorpha</taxon>
        <taxon>Strongyloidea</taxon>
        <taxon>Ancylostomatidae</taxon>
        <taxon>Bunostominae</taxon>
        <taxon>Necator</taxon>
    </lineage>
</organism>
<proteinExistence type="predicted"/>
<reference evidence="2 3" key="1">
    <citation type="submission" date="2023-08" db="EMBL/GenBank/DDBJ databases">
        <title>A Necator americanus chromosomal reference genome.</title>
        <authorList>
            <person name="Ilik V."/>
            <person name="Petrzelkova K.J."/>
            <person name="Pardy F."/>
            <person name="Fuh T."/>
            <person name="Niatou-Singa F.S."/>
            <person name="Gouil Q."/>
            <person name="Baker L."/>
            <person name="Ritchie M.E."/>
            <person name="Jex A.R."/>
            <person name="Gazzola D."/>
            <person name="Li H."/>
            <person name="Toshio Fujiwara R."/>
            <person name="Zhan B."/>
            <person name="Aroian R.V."/>
            <person name="Pafco B."/>
            <person name="Schwarz E.M."/>
        </authorList>
    </citation>
    <scope>NUCLEOTIDE SEQUENCE [LARGE SCALE GENOMIC DNA]</scope>
    <source>
        <strain evidence="2 3">Aroian</strain>
        <tissue evidence="2">Whole animal</tissue>
    </source>
</reference>
<evidence type="ECO:0000313" key="3">
    <source>
        <dbReference type="Proteomes" id="UP001303046"/>
    </source>
</evidence>
<dbReference type="Proteomes" id="UP001303046">
    <property type="component" value="Unassembled WGS sequence"/>
</dbReference>
<sequence length="155" mass="17181">MMFSNLNQRELSGHTEQGGRQVSSQCEQRSVDNFCIVIFDGCNSQAAALRSHHYIVGVLDIGQGTHRVAKSMSAVHVFRNVSWKTSAKREAEHEGSCHCPCLASVTSSNDDVHPADVRTAAVVGWSMSSNRLIFMVLHRRTAARENVRDEEVQRG</sequence>
<keyword evidence="3" id="KW-1185">Reference proteome</keyword>
<evidence type="ECO:0000256" key="1">
    <source>
        <dbReference type="SAM" id="MobiDB-lite"/>
    </source>
</evidence>
<protein>
    <submittedName>
        <fullName evidence="2">Uncharacterized protein</fullName>
    </submittedName>
</protein>
<evidence type="ECO:0000313" key="2">
    <source>
        <dbReference type="EMBL" id="KAK6734929.1"/>
    </source>
</evidence>
<comment type="caution">
    <text evidence="2">The sequence shown here is derived from an EMBL/GenBank/DDBJ whole genome shotgun (WGS) entry which is preliminary data.</text>
</comment>
<name>A0ABR1C8U1_NECAM</name>
<gene>
    <name evidence="2" type="primary">Necator_chrII.g6037</name>
    <name evidence="2" type="ORF">RB195_018244</name>
</gene>
<accession>A0ABR1C8U1</accession>